<dbReference type="AlphaFoldDB" id="A0A0C2IZA5"/>
<dbReference type="EMBL" id="JWZT01005111">
    <property type="protein sequence ID" value="KII62102.1"/>
    <property type="molecule type" value="Genomic_DNA"/>
</dbReference>
<dbReference type="InterPro" id="IPR000626">
    <property type="entry name" value="Ubiquitin-like_dom"/>
</dbReference>
<dbReference type="InterPro" id="IPR029071">
    <property type="entry name" value="Ubiquitin-like_domsf"/>
</dbReference>
<dbReference type="PANTHER" id="PTHR12650:SF15">
    <property type="entry name" value="RIBOSOMAL PROTEIN S30, ISOFORM A"/>
    <property type="match status" value="1"/>
</dbReference>
<feature type="region of interest" description="Disordered" evidence="3">
    <location>
        <begin position="81"/>
        <end position="113"/>
    </location>
</feature>
<dbReference type="SUPFAM" id="SSF54236">
    <property type="entry name" value="Ubiquitin-like"/>
    <property type="match status" value="1"/>
</dbReference>
<gene>
    <name evidence="5" type="ORF">RF11_05533</name>
</gene>
<keyword evidence="6" id="KW-1185">Reference proteome</keyword>
<reference evidence="5 6" key="1">
    <citation type="journal article" date="2014" name="Genome Biol. Evol.">
        <title>The genome of the myxosporean Thelohanellus kitauei shows adaptations to nutrient acquisition within its fish host.</title>
        <authorList>
            <person name="Yang Y."/>
            <person name="Xiong J."/>
            <person name="Zhou Z."/>
            <person name="Huo F."/>
            <person name="Miao W."/>
            <person name="Ran C."/>
            <person name="Liu Y."/>
            <person name="Zhang J."/>
            <person name="Feng J."/>
            <person name="Wang M."/>
            <person name="Wang M."/>
            <person name="Wang L."/>
            <person name="Yao B."/>
        </authorList>
    </citation>
    <scope>NUCLEOTIDE SEQUENCE [LARGE SCALE GENOMIC DNA]</scope>
    <source>
        <strain evidence="5">Wuqing</strain>
    </source>
</reference>
<dbReference type="Proteomes" id="UP000031668">
    <property type="component" value="Unassembled WGS sequence"/>
</dbReference>
<evidence type="ECO:0000256" key="3">
    <source>
        <dbReference type="SAM" id="MobiDB-lite"/>
    </source>
</evidence>
<dbReference type="OrthoDB" id="199599at2759"/>
<evidence type="ECO:0000259" key="4">
    <source>
        <dbReference type="PROSITE" id="PS50053"/>
    </source>
</evidence>
<dbReference type="InterPro" id="IPR006846">
    <property type="entry name" value="Ribosomal_eS30"/>
</dbReference>
<dbReference type="GO" id="GO:0006412">
    <property type="term" value="P:translation"/>
    <property type="evidence" value="ECO:0007669"/>
    <property type="project" value="InterPro"/>
</dbReference>
<sequence length="138" mass="15423">MMQVVVQTDSNYVFDFQARNRISDVKDRIFQSLGYEVDDQILMSNGRILDDGSTLGDLGIGNMDSISVFSRLLGGKVHGSLARAGKVRNQTKKTPKKEKKRPKSGRCKLRRKYHRRVLAAVSQPAFGRKRGPNSNAGK</sequence>
<keyword evidence="2" id="KW-0687">Ribonucleoprotein</keyword>
<dbReference type="PANTHER" id="PTHR12650">
    <property type="entry name" value="40S RIBOSOMAL PROTEIN S30/UBIQUITIN-LIKE PROTEIN FUBI"/>
    <property type="match status" value="1"/>
</dbReference>
<dbReference type="OMA" id="RMQYNWR"/>
<evidence type="ECO:0000313" key="5">
    <source>
        <dbReference type="EMBL" id="KII62102.1"/>
    </source>
</evidence>
<dbReference type="SMART" id="SM00213">
    <property type="entry name" value="UBQ"/>
    <property type="match status" value="1"/>
</dbReference>
<dbReference type="Pfam" id="PF04758">
    <property type="entry name" value="Ribosomal_S30"/>
    <property type="match status" value="1"/>
</dbReference>
<evidence type="ECO:0000256" key="2">
    <source>
        <dbReference type="ARBA" id="ARBA00023274"/>
    </source>
</evidence>
<keyword evidence="1 5" id="KW-0689">Ribosomal protein</keyword>
<feature type="compositionally biased region" description="Basic residues" evidence="3">
    <location>
        <begin position="85"/>
        <end position="113"/>
    </location>
</feature>
<feature type="domain" description="Ubiquitin-like" evidence="4">
    <location>
        <begin position="2"/>
        <end position="75"/>
    </location>
</feature>
<proteinExistence type="predicted"/>
<evidence type="ECO:0000256" key="1">
    <source>
        <dbReference type="ARBA" id="ARBA00022980"/>
    </source>
</evidence>
<dbReference type="Gene3D" id="3.10.20.90">
    <property type="entry name" value="Phosphatidylinositol 3-kinase Catalytic Subunit, Chain A, domain 1"/>
    <property type="match status" value="1"/>
</dbReference>
<organism evidence="5 6">
    <name type="scientific">Thelohanellus kitauei</name>
    <name type="common">Myxosporean</name>
    <dbReference type="NCBI Taxonomy" id="669202"/>
    <lineage>
        <taxon>Eukaryota</taxon>
        <taxon>Metazoa</taxon>
        <taxon>Cnidaria</taxon>
        <taxon>Myxozoa</taxon>
        <taxon>Myxosporea</taxon>
        <taxon>Bivalvulida</taxon>
        <taxon>Platysporina</taxon>
        <taxon>Myxobolidae</taxon>
        <taxon>Thelohanellus</taxon>
    </lineage>
</organism>
<dbReference type="GO" id="GO:0003735">
    <property type="term" value="F:structural constituent of ribosome"/>
    <property type="evidence" value="ECO:0007669"/>
    <property type="project" value="InterPro"/>
</dbReference>
<dbReference type="GO" id="GO:0022627">
    <property type="term" value="C:cytosolic small ribosomal subunit"/>
    <property type="evidence" value="ECO:0007669"/>
    <property type="project" value="TreeGrafter"/>
</dbReference>
<accession>A0A0C2IZA5</accession>
<evidence type="ECO:0000313" key="6">
    <source>
        <dbReference type="Proteomes" id="UP000031668"/>
    </source>
</evidence>
<dbReference type="PROSITE" id="PS50053">
    <property type="entry name" value="UBIQUITIN_2"/>
    <property type="match status" value="1"/>
</dbReference>
<protein>
    <submittedName>
        <fullName evidence="5">40S ribosomal protein S30</fullName>
    </submittedName>
</protein>
<comment type="caution">
    <text evidence="5">The sequence shown here is derived from an EMBL/GenBank/DDBJ whole genome shotgun (WGS) entry which is preliminary data.</text>
</comment>
<name>A0A0C2IZA5_THEKT</name>
<dbReference type="Pfam" id="PF00240">
    <property type="entry name" value="ubiquitin"/>
    <property type="match status" value="1"/>
</dbReference>